<protein>
    <submittedName>
        <fullName evidence="2">Uncharacterized protein</fullName>
    </submittedName>
</protein>
<organism evidence="2 3">
    <name type="scientific">Plakobranchus ocellatus</name>
    <dbReference type="NCBI Taxonomy" id="259542"/>
    <lineage>
        <taxon>Eukaryota</taxon>
        <taxon>Metazoa</taxon>
        <taxon>Spiralia</taxon>
        <taxon>Lophotrochozoa</taxon>
        <taxon>Mollusca</taxon>
        <taxon>Gastropoda</taxon>
        <taxon>Heterobranchia</taxon>
        <taxon>Euthyneura</taxon>
        <taxon>Panpulmonata</taxon>
        <taxon>Sacoglossa</taxon>
        <taxon>Placobranchoidea</taxon>
        <taxon>Plakobranchidae</taxon>
        <taxon>Plakobranchus</taxon>
    </lineage>
</organism>
<evidence type="ECO:0000256" key="1">
    <source>
        <dbReference type="SAM" id="MobiDB-lite"/>
    </source>
</evidence>
<reference evidence="2 3" key="1">
    <citation type="journal article" date="2021" name="Elife">
        <title>Chloroplast acquisition without the gene transfer in kleptoplastic sea slugs, Plakobranchus ocellatus.</title>
        <authorList>
            <person name="Maeda T."/>
            <person name="Takahashi S."/>
            <person name="Yoshida T."/>
            <person name="Shimamura S."/>
            <person name="Takaki Y."/>
            <person name="Nagai Y."/>
            <person name="Toyoda A."/>
            <person name="Suzuki Y."/>
            <person name="Arimoto A."/>
            <person name="Ishii H."/>
            <person name="Satoh N."/>
            <person name="Nishiyama T."/>
            <person name="Hasebe M."/>
            <person name="Maruyama T."/>
            <person name="Minagawa J."/>
            <person name="Obokata J."/>
            <person name="Shigenobu S."/>
        </authorList>
    </citation>
    <scope>NUCLEOTIDE SEQUENCE [LARGE SCALE GENOMIC DNA]</scope>
</reference>
<accession>A0AAV4CR28</accession>
<comment type="caution">
    <text evidence="2">The sequence shown here is derived from an EMBL/GenBank/DDBJ whole genome shotgun (WGS) entry which is preliminary data.</text>
</comment>
<dbReference type="AlphaFoldDB" id="A0AAV4CR28"/>
<name>A0AAV4CR28_9GAST</name>
<gene>
    <name evidence="2" type="ORF">PoB_006086800</name>
</gene>
<sequence length="198" mass="21522">MGEWEGFGGTVYSDPALRSARTYRSRVRVLPPAFWSDGLSESPRCPFCGWAVSRAAGSSSRHKVPCRFATHRGMSTSNYLYEILYLSESMRSRSQAEFWLGLACSHSFTTTVISGVLGPFWVGLMASSNDSGPVNTKAGIANSSATNFPRGGGPPGSREKRQIVSLTSLCILRLGNSFRFHPEAFSRSSSPILSLLTL</sequence>
<keyword evidence="3" id="KW-1185">Reference proteome</keyword>
<dbReference type="EMBL" id="BLXT01006896">
    <property type="protein sequence ID" value="GFO34363.1"/>
    <property type="molecule type" value="Genomic_DNA"/>
</dbReference>
<feature type="region of interest" description="Disordered" evidence="1">
    <location>
        <begin position="140"/>
        <end position="159"/>
    </location>
</feature>
<evidence type="ECO:0000313" key="2">
    <source>
        <dbReference type="EMBL" id="GFO34363.1"/>
    </source>
</evidence>
<evidence type="ECO:0000313" key="3">
    <source>
        <dbReference type="Proteomes" id="UP000735302"/>
    </source>
</evidence>
<proteinExistence type="predicted"/>
<dbReference type="Proteomes" id="UP000735302">
    <property type="component" value="Unassembled WGS sequence"/>
</dbReference>